<dbReference type="EnsemblProtists" id="HpaT807861">
    <property type="protein sequence ID" value="HpaP807861"/>
    <property type="gene ID" value="HpaG807861"/>
</dbReference>
<dbReference type="eggNOG" id="KOG0379">
    <property type="taxonomic scope" value="Eukaryota"/>
</dbReference>
<accession>M4BN74</accession>
<dbReference type="EMBL" id="JH598448">
    <property type="status" value="NOT_ANNOTATED_CDS"/>
    <property type="molecule type" value="Genomic_DNA"/>
</dbReference>
<dbReference type="InterPro" id="IPR015915">
    <property type="entry name" value="Kelch-typ_b-propeller"/>
</dbReference>
<reference evidence="2" key="1">
    <citation type="journal article" date="2010" name="Science">
        <title>Signatures of adaptation to obligate biotrophy in the Hyaloperonospora arabidopsidis genome.</title>
        <authorList>
            <person name="Baxter L."/>
            <person name="Tripathy S."/>
            <person name="Ishaque N."/>
            <person name="Boot N."/>
            <person name="Cabral A."/>
            <person name="Kemen E."/>
            <person name="Thines M."/>
            <person name="Ah-Fong A."/>
            <person name="Anderson R."/>
            <person name="Badejoko W."/>
            <person name="Bittner-Eddy P."/>
            <person name="Boore J.L."/>
            <person name="Chibucos M.C."/>
            <person name="Coates M."/>
            <person name="Dehal P."/>
            <person name="Delehaunty K."/>
            <person name="Dong S."/>
            <person name="Downton P."/>
            <person name="Dumas B."/>
            <person name="Fabro G."/>
            <person name="Fronick C."/>
            <person name="Fuerstenberg S.I."/>
            <person name="Fulton L."/>
            <person name="Gaulin E."/>
            <person name="Govers F."/>
            <person name="Hughes L."/>
            <person name="Humphray S."/>
            <person name="Jiang R.H."/>
            <person name="Judelson H."/>
            <person name="Kamoun S."/>
            <person name="Kyung K."/>
            <person name="Meijer H."/>
            <person name="Minx P."/>
            <person name="Morris P."/>
            <person name="Nelson J."/>
            <person name="Phuntumart V."/>
            <person name="Qutob D."/>
            <person name="Rehmany A."/>
            <person name="Rougon-Cardoso A."/>
            <person name="Ryden P."/>
            <person name="Torto-Alalibo T."/>
            <person name="Studholme D."/>
            <person name="Wang Y."/>
            <person name="Win J."/>
            <person name="Wood J."/>
            <person name="Clifton S.W."/>
            <person name="Rogers J."/>
            <person name="Van den Ackerveken G."/>
            <person name="Jones J.D."/>
            <person name="McDowell J.M."/>
            <person name="Beynon J."/>
            <person name="Tyler B.M."/>
        </authorList>
    </citation>
    <scope>NUCLEOTIDE SEQUENCE [LARGE SCALE GENOMIC DNA]</scope>
    <source>
        <strain evidence="2">Emoy2</strain>
    </source>
</reference>
<dbReference type="VEuPathDB" id="FungiDB:HpaG807861"/>
<name>M4BN74_HYAAE</name>
<reference evidence="1" key="2">
    <citation type="submission" date="2015-06" db="UniProtKB">
        <authorList>
            <consortium name="EnsemblProtists"/>
        </authorList>
    </citation>
    <scope>IDENTIFICATION</scope>
    <source>
        <strain evidence="1">Emoy2</strain>
    </source>
</reference>
<dbReference type="HOGENOM" id="CLU_889821_0_0_1"/>
<organism evidence="1 2">
    <name type="scientific">Hyaloperonospora arabidopsidis (strain Emoy2)</name>
    <name type="common">Downy mildew agent</name>
    <name type="synonym">Peronospora arabidopsidis</name>
    <dbReference type="NCBI Taxonomy" id="559515"/>
    <lineage>
        <taxon>Eukaryota</taxon>
        <taxon>Sar</taxon>
        <taxon>Stramenopiles</taxon>
        <taxon>Oomycota</taxon>
        <taxon>Peronosporomycetes</taxon>
        <taxon>Peronosporales</taxon>
        <taxon>Peronosporaceae</taxon>
        <taxon>Hyaloperonospora</taxon>
    </lineage>
</organism>
<dbReference type="Gene3D" id="2.120.10.80">
    <property type="entry name" value="Kelch-type beta propeller"/>
    <property type="match status" value="1"/>
</dbReference>
<dbReference type="InParanoid" id="M4BN74"/>
<keyword evidence="2" id="KW-1185">Reference proteome</keyword>
<protein>
    <submittedName>
        <fullName evidence="1">Uncharacterized protein</fullName>
    </submittedName>
</protein>
<evidence type="ECO:0000313" key="2">
    <source>
        <dbReference type="Proteomes" id="UP000011713"/>
    </source>
</evidence>
<dbReference type="AlphaFoldDB" id="M4BN74"/>
<dbReference type="Proteomes" id="UP000011713">
    <property type="component" value="Unassembled WGS sequence"/>
</dbReference>
<dbReference type="Pfam" id="PF24681">
    <property type="entry name" value="Kelch_KLHDC2_KLHL20_DRC7"/>
    <property type="match status" value="1"/>
</dbReference>
<proteinExistence type="predicted"/>
<sequence length="313" mass="34004">MGTPGFSAEQDVHLPISMSAHLSASQGTRVEVDHEHVTNDEYSISANTAVLTGHDASKVHQDTLLNISEAPSSFNSLSDFDEDINLDDLISLGSERLLPSVAESVSLFESVIVEPVSYSRTSLRKKRSFRSLGQTTTKETSDKTVQNMLPSKAVRAGKKTKARLCNRGDLAATRMERKLVRSESSPPNPRYDCGLAIHGNIMIVVGGIVGELRLNDLHVLDLAAKPLPQWTQPPVSGTPPPSGQLLQIFVIEDGLYTIGGTTDGKFLTELHRVNLNRSVHQLACDRHRCSDMGGASASWRYPGIVIDALSVHC</sequence>
<dbReference type="SUPFAM" id="SSF117281">
    <property type="entry name" value="Kelch motif"/>
    <property type="match status" value="1"/>
</dbReference>
<evidence type="ECO:0000313" key="1">
    <source>
        <dbReference type="EnsemblProtists" id="HpaP807861"/>
    </source>
</evidence>
<dbReference type="STRING" id="559515.M4BN74"/>